<gene>
    <name evidence="1" type="ORF">SCF082_LOCUS31030</name>
</gene>
<feature type="non-terminal residue" evidence="1">
    <location>
        <position position="1"/>
    </location>
</feature>
<proteinExistence type="predicted"/>
<evidence type="ECO:0008006" key="3">
    <source>
        <dbReference type="Google" id="ProtNLM"/>
    </source>
</evidence>
<accession>A0ABP0N2Q4</accession>
<dbReference type="EMBL" id="CAXAMM010026027">
    <property type="protein sequence ID" value="CAK9058060.1"/>
    <property type="molecule type" value="Genomic_DNA"/>
</dbReference>
<sequence>ELDLFDCSKIPAEAWQQLGKANWTQLRKANFRRCFYSDSKGASGAVVVLTALAQCHALE</sequence>
<reference evidence="1 2" key="1">
    <citation type="submission" date="2024-02" db="EMBL/GenBank/DDBJ databases">
        <authorList>
            <person name="Chen Y."/>
            <person name="Shah S."/>
            <person name="Dougan E. K."/>
            <person name="Thang M."/>
            <person name="Chan C."/>
        </authorList>
    </citation>
    <scope>NUCLEOTIDE SEQUENCE [LARGE SCALE GENOMIC DNA]</scope>
</reference>
<evidence type="ECO:0000313" key="1">
    <source>
        <dbReference type="EMBL" id="CAK9058060.1"/>
    </source>
</evidence>
<comment type="caution">
    <text evidence="1">The sequence shown here is derived from an EMBL/GenBank/DDBJ whole genome shotgun (WGS) entry which is preliminary data.</text>
</comment>
<organism evidence="1 2">
    <name type="scientific">Durusdinium trenchii</name>
    <dbReference type="NCBI Taxonomy" id="1381693"/>
    <lineage>
        <taxon>Eukaryota</taxon>
        <taxon>Sar</taxon>
        <taxon>Alveolata</taxon>
        <taxon>Dinophyceae</taxon>
        <taxon>Suessiales</taxon>
        <taxon>Symbiodiniaceae</taxon>
        <taxon>Durusdinium</taxon>
    </lineage>
</organism>
<evidence type="ECO:0000313" key="2">
    <source>
        <dbReference type="Proteomes" id="UP001642464"/>
    </source>
</evidence>
<protein>
    <recommendedName>
        <fullName evidence="3">4a-hydroxytetrahydrobiopterin dehydratase</fullName>
    </recommendedName>
</protein>
<dbReference type="Proteomes" id="UP001642464">
    <property type="component" value="Unassembled WGS sequence"/>
</dbReference>
<name>A0ABP0N2Q4_9DINO</name>
<keyword evidence="2" id="KW-1185">Reference proteome</keyword>
<feature type="non-terminal residue" evidence="1">
    <location>
        <position position="59"/>
    </location>
</feature>